<dbReference type="AlphaFoldDB" id="A0A179B321"/>
<dbReference type="GO" id="GO:0000703">
    <property type="term" value="F:oxidized pyrimidine nucleobase lesion DNA N-glycosylase activity"/>
    <property type="evidence" value="ECO:0007669"/>
    <property type="project" value="TreeGrafter"/>
</dbReference>
<dbReference type="InterPro" id="IPR000214">
    <property type="entry name" value="Znf_DNA_glyclase/AP_lyase"/>
</dbReference>
<evidence type="ECO:0000256" key="9">
    <source>
        <dbReference type="ARBA" id="ARBA00023125"/>
    </source>
</evidence>
<keyword evidence="8" id="KW-0862">Zinc</keyword>
<feature type="domain" description="FPG-type" evidence="16">
    <location>
        <begin position="321"/>
        <end position="355"/>
    </location>
</feature>
<dbReference type="Pfam" id="PF06827">
    <property type="entry name" value="zf-FPG_IleRS"/>
    <property type="match status" value="1"/>
</dbReference>
<dbReference type="Gene3D" id="1.10.8.50">
    <property type="match status" value="1"/>
</dbReference>
<dbReference type="GO" id="GO:0140078">
    <property type="term" value="F:class I DNA-(apurinic or apyrimidinic site) endonuclease activity"/>
    <property type="evidence" value="ECO:0007669"/>
    <property type="project" value="UniProtKB-EC"/>
</dbReference>
<evidence type="ECO:0000256" key="15">
    <source>
        <dbReference type="SAM" id="MobiDB-lite"/>
    </source>
</evidence>
<protein>
    <recommendedName>
        <fullName evidence="3">DNA-(apurinic or apyrimidinic site) lyase</fullName>
        <ecNumber evidence="3">4.2.99.18</ecNumber>
    </recommendedName>
</protein>
<comment type="similarity">
    <text evidence="2">Belongs to the FPG family.</text>
</comment>
<evidence type="ECO:0000256" key="8">
    <source>
        <dbReference type="ARBA" id="ARBA00022833"/>
    </source>
</evidence>
<dbReference type="SUPFAM" id="SSF46946">
    <property type="entry name" value="S13-like H2TH domain"/>
    <property type="match status" value="1"/>
</dbReference>
<dbReference type="EC" id="4.2.99.18" evidence="3"/>
<organism evidence="18 19">
    <name type="scientific">Peptidiphaga gingivicola</name>
    <dbReference type="NCBI Taxonomy" id="2741497"/>
    <lineage>
        <taxon>Bacteria</taxon>
        <taxon>Bacillati</taxon>
        <taxon>Actinomycetota</taxon>
        <taxon>Actinomycetes</taxon>
        <taxon>Actinomycetales</taxon>
        <taxon>Actinomycetaceae</taxon>
        <taxon>Peptidiphaga</taxon>
    </lineage>
</organism>
<evidence type="ECO:0000313" key="18">
    <source>
        <dbReference type="EMBL" id="OAP85870.1"/>
    </source>
</evidence>
<dbReference type="Pfam" id="PF06831">
    <property type="entry name" value="H2TH"/>
    <property type="match status" value="1"/>
</dbReference>
<dbReference type="EMBL" id="LVZK01000001">
    <property type="protein sequence ID" value="OAP85870.1"/>
    <property type="molecule type" value="Genomic_DNA"/>
</dbReference>
<evidence type="ECO:0000256" key="4">
    <source>
        <dbReference type="ARBA" id="ARBA00022723"/>
    </source>
</evidence>
<evidence type="ECO:0000256" key="1">
    <source>
        <dbReference type="ARBA" id="ARBA00001947"/>
    </source>
</evidence>
<dbReference type="GO" id="GO:0006284">
    <property type="term" value="P:base-excision repair"/>
    <property type="evidence" value="ECO:0007669"/>
    <property type="project" value="InterPro"/>
</dbReference>
<dbReference type="SMART" id="SM00898">
    <property type="entry name" value="Fapy_DNA_glyco"/>
    <property type="match status" value="1"/>
</dbReference>
<keyword evidence="19" id="KW-1185">Reference proteome</keyword>
<dbReference type="InterPro" id="IPR015886">
    <property type="entry name" value="H2TH_FPG"/>
</dbReference>
<feature type="domain" description="Formamidopyrimidine-DNA glycosylase catalytic" evidence="17">
    <location>
        <begin position="2"/>
        <end position="151"/>
    </location>
</feature>
<dbReference type="SMART" id="SM01232">
    <property type="entry name" value="H2TH"/>
    <property type="match status" value="1"/>
</dbReference>
<dbReference type="SUPFAM" id="SSF57716">
    <property type="entry name" value="Glucocorticoid receptor-like (DNA-binding domain)"/>
    <property type="match status" value="1"/>
</dbReference>
<dbReference type="PROSITE" id="PS51066">
    <property type="entry name" value="ZF_FPG_2"/>
    <property type="match status" value="1"/>
</dbReference>
<evidence type="ECO:0000256" key="10">
    <source>
        <dbReference type="ARBA" id="ARBA00023204"/>
    </source>
</evidence>
<dbReference type="InterPro" id="IPR010663">
    <property type="entry name" value="Znf_FPG/IleRS"/>
</dbReference>
<feature type="region of interest" description="Disordered" evidence="15">
    <location>
        <begin position="289"/>
        <end position="315"/>
    </location>
</feature>
<dbReference type="STRING" id="1823756.A4H34_01360"/>
<reference evidence="18 19" key="1">
    <citation type="submission" date="2016-04" db="EMBL/GenBank/DDBJ databases">
        <title>Peptidophaga gingivicola gen. nov., sp. nov., isolated from human subgingival plaque.</title>
        <authorList>
            <person name="Beall C.J."/>
            <person name="Mokrzan E.M."/>
            <person name="Griffen A.L."/>
            <person name="Leys E.J."/>
        </authorList>
    </citation>
    <scope>NUCLEOTIDE SEQUENCE [LARGE SCALE GENOMIC DNA]</scope>
    <source>
        <strain evidence="18 19">BA112</strain>
    </source>
</reference>
<dbReference type="PROSITE" id="PS51068">
    <property type="entry name" value="FPG_CAT"/>
    <property type="match status" value="1"/>
</dbReference>
<dbReference type="Proteomes" id="UP000078368">
    <property type="component" value="Unassembled WGS sequence"/>
</dbReference>
<evidence type="ECO:0000256" key="2">
    <source>
        <dbReference type="ARBA" id="ARBA00009409"/>
    </source>
</evidence>
<evidence type="ECO:0000256" key="3">
    <source>
        <dbReference type="ARBA" id="ARBA00012720"/>
    </source>
</evidence>
<comment type="cofactor">
    <cofactor evidence="1">
        <name>Zn(2+)</name>
        <dbReference type="ChEBI" id="CHEBI:29105"/>
    </cofactor>
</comment>
<evidence type="ECO:0000256" key="14">
    <source>
        <dbReference type="PROSITE-ProRule" id="PRU00391"/>
    </source>
</evidence>
<evidence type="ECO:0000256" key="6">
    <source>
        <dbReference type="ARBA" id="ARBA00022771"/>
    </source>
</evidence>
<dbReference type="GO" id="GO:0008270">
    <property type="term" value="F:zinc ion binding"/>
    <property type="evidence" value="ECO:0007669"/>
    <property type="project" value="UniProtKB-KW"/>
</dbReference>
<dbReference type="InterPro" id="IPR012319">
    <property type="entry name" value="FPG_cat"/>
</dbReference>
<keyword evidence="11" id="KW-0456">Lyase</keyword>
<dbReference type="PANTHER" id="PTHR42697">
    <property type="entry name" value="ENDONUCLEASE 8"/>
    <property type="match status" value="1"/>
</dbReference>
<evidence type="ECO:0000259" key="16">
    <source>
        <dbReference type="PROSITE" id="PS51066"/>
    </source>
</evidence>
<evidence type="ECO:0000256" key="5">
    <source>
        <dbReference type="ARBA" id="ARBA00022763"/>
    </source>
</evidence>
<dbReference type="OrthoDB" id="9800855at2"/>
<gene>
    <name evidence="18" type="ORF">A4H34_01360</name>
</gene>
<keyword evidence="6 14" id="KW-0863">Zinc-finger</keyword>
<sequence>MPEGQAIHRIARLINERFEGADVVASSPQGRFSDGARRLDGLTAGRAEAWGKHFFMPFADGGSFARADNGPSSGMPAGSALQSEEESSSGRLNAKNAIAPGAEHLAETPLGGTSLGDDGPLWLHIHLGLYGRWHFTGEGSDAIVGAGVRSGNHNAVNVGAGSTVRLRLAANGFTADLTGPSRCEILDGPGVRAAVSKLGPDPVRNEPGDRERFVEAVRRRRSPVGQLVLDQSIAAGPGNIYRADCLFRVGISPLRPGNKVSAERLKALWDDLVETMQADVPDGVIRTVPESLRPEPAKASGAKNPDAESADGDDPEAQRFAVYHRTGRPCLRCGTPVAEKEMAGRRLFWCPSCQR</sequence>
<accession>A0A179B321</accession>
<feature type="region of interest" description="Disordered" evidence="15">
    <location>
        <begin position="66"/>
        <end position="91"/>
    </location>
</feature>
<dbReference type="PANTHER" id="PTHR42697:SF3">
    <property type="entry name" value="ENDONUCLEASE 8 1"/>
    <property type="match status" value="1"/>
</dbReference>
<proteinExistence type="inferred from homology"/>
<keyword evidence="13" id="KW-0326">Glycosidase</keyword>
<evidence type="ECO:0000256" key="11">
    <source>
        <dbReference type="ARBA" id="ARBA00023239"/>
    </source>
</evidence>
<keyword evidence="5" id="KW-0227">DNA damage</keyword>
<dbReference type="SUPFAM" id="SSF81624">
    <property type="entry name" value="N-terminal domain of MutM-like DNA repair proteins"/>
    <property type="match status" value="1"/>
</dbReference>
<dbReference type="RefSeq" id="WP_064230819.1">
    <property type="nucleotide sequence ID" value="NZ_LVZK01000001.1"/>
</dbReference>
<name>A0A179B321_9ACTO</name>
<keyword evidence="7" id="KW-0378">Hydrolase</keyword>
<dbReference type="InterPro" id="IPR035937">
    <property type="entry name" value="FPG_N"/>
</dbReference>
<keyword evidence="9" id="KW-0238">DNA-binding</keyword>
<keyword evidence="10" id="KW-0234">DNA repair</keyword>
<evidence type="ECO:0000256" key="13">
    <source>
        <dbReference type="ARBA" id="ARBA00023295"/>
    </source>
</evidence>
<evidence type="ECO:0000256" key="7">
    <source>
        <dbReference type="ARBA" id="ARBA00022801"/>
    </source>
</evidence>
<evidence type="ECO:0000313" key="19">
    <source>
        <dbReference type="Proteomes" id="UP000078368"/>
    </source>
</evidence>
<dbReference type="GO" id="GO:0003684">
    <property type="term" value="F:damaged DNA binding"/>
    <property type="evidence" value="ECO:0007669"/>
    <property type="project" value="InterPro"/>
</dbReference>
<keyword evidence="12" id="KW-0511">Multifunctional enzyme</keyword>
<comment type="caution">
    <text evidence="18">The sequence shown here is derived from an EMBL/GenBank/DDBJ whole genome shotgun (WGS) entry which is preliminary data.</text>
</comment>
<evidence type="ECO:0000256" key="12">
    <source>
        <dbReference type="ARBA" id="ARBA00023268"/>
    </source>
</evidence>
<dbReference type="InterPro" id="IPR010979">
    <property type="entry name" value="Ribosomal_uS13-like_H2TH"/>
</dbReference>
<evidence type="ECO:0000259" key="17">
    <source>
        <dbReference type="PROSITE" id="PS51068"/>
    </source>
</evidence>
<keyword evidence="4" id="KW-0479">Metal-binding</keyword>